<reference evidence="1 2" key="1">
    <citation type="submission" date="2017-05" db="EMBL/GenBank/DDBJ databases">
        <authorList>
            <person name="Varghese N."/>
            <person name="Submissions S."/>
        </authorList>
    </citation>
    <scope>NUCLEOTIDE SEQUENCE [LARGE SCALE GENOMIC DNA]</scope>
    <source>
        <strain evidence="1 2">DSM 15360</strain>
    </source>
</reference>
<organism evidence="1 2">
    <name type="scientific">Algoriphagus winogradskyi</name>
    <dbReference type="NCBI Taxonomy" id="237017"/>
    <lineage>
        <taxon>Bacteria</taxon>
        <taxon>Pseudomonadati</taxon>
        <taxon>Bacteroidota</taxon>
        <taxon>Cytophagia</taxon>
        <taxon>Cytophagales</taxon>
        <taxon>Cyclobacteriaceae</taxon>
        <taxon>Algoriphagus</taxon>
    </lineage>
</organism>
<comment type="caution">
    <text evidence="1">The sequence shown here is derived from an EMBL/GenBank/DDBJ whole genome shotgun (WGS) entry which is preliminary data.</text>
</comment>
<sequence>MNINPKNQSRIFEGGKESWESSAEFKKRIYQLKRQILEKYELDLSSEKNWYKRLIHKTRMWLEIWRKIREMKSGKNLHFAS</sequence>
<proteinExistence type="predicted"/>
<keyword evidence="2" id="KW-1185">Reference proteome</keyword>
<evidence type="ECO:0000313" key="2">
    <source>
        <dbReference type="Proteomes" id="UP001157915"/>
    </source>
</evidence>
<accession>A0ABY1NBQ7</accession>
<dbReference type="RefSeq" id="WP_283411321.1">
    <property type="nucleotide sequence ID" value="NZ_FXUA01000001.1"/>
</dbReference>
<name>A0ABY1NBQ7_9BACT</name>
<protein>
    <submittedName>
        <fullName evidence="1">Uncharacterized protein</fullName>
    </submittedName>
</protein>
<evidence type="ECO:0000313" key="1">
    <source>
        <dbReference type="EMBL" id="SMP05797.1"/>
    </source>
</evidence>
<gene>
    <name evidence="1" type="ORF">SAMN06265367_101383</name>
</gene>
<dbReference type="Proteomes" id="UP001157915">
    <property type="component" value="Unassembled WGS sequence"/>
</dbReference>
<dbReference type="EMBL" id="FXUA01000001">
    <property type="protein sequence ID" value="SMP05797.1"/>
    <property type="molecule type" value="Genomic_DNA"/>
</dbReference>